<gene>
    <name evidence="8" type="ORF">TAV2_LOCUS8295</name>
</gene>
<keyword evidence="4 6" id="KW-1133">Transmembrane helix</keyword>
<dbReference type="AlphaFoldDB" id="A0AAU9RX45"/>
<keyword evidence="5 6" id="KW-0472">Membrane</keyword>
<keyword evidence="9" id="KW-1185">Reference proteome</keyword>
<protein>
    <recommendedName>
        <fullName evidence="7">Protein root UVB sensitive/RUS domain-containing protein</fullName>
    </recommendedName>
</protein>
<reference evidence="8 9" key="1">
    <citation type="submission" date="2022-03" db="EMBL/GenBank/DDBJ databases">
        <authorList>
            <person name="Nunn A."/>
            <person name="Chopra R."/>
            <person name="Nunn A."/>
            <person name="Contreras Garrido A."/>
        </authorList>
    </citation>
    <scope>NUCLEOTIDE SEQUENCE [LARGE SCALE GENOMIC DNA]</scope>
</reference>
<dbReference type="PANTHER" id="PTHR12770:SF31">
    <property type="entry name" value="RUS FAMILY MEMBER 1"/>
    <property type="match status" value="1"/>
</dbReference>
<feature type="transmembrane region" description="Helical" evidence="6">
    <location>
        <begin position="50"/>
        <end position="67"/>
    </location>
</feature>
<dbReference type="Proteomes" id="UP000836841">
    <property type="component" value="Unassembled WGS sequence"/>
</dbReference>
<evidence type="ECO:0000313" key="8">
    <source>
        <dbReference type="EMBL" id="CAH2049458.1"/>
    </source>
</evidence>
<organism evidence="8 9">
    <name type="scientific">Thlaspi arvense</name>
    <name type="common">Field penny-cress</name>
    <dbReference type="NCBI Taxonomy" id="13288"/>
    <lineage>
        <taxon>Eukaryota</taxon>
        <taxon>Viridiplantae</taxon>
        <taxon>Streptophyta</taxon>
        <taxon>Embryophyta</taxon>
        <taxon>Tracheophyta</taxon>
        <taxon>Spermatophyta</taxon>
        <taxon>Magnoliopsida</taxon>
        <taxon>eudicotyledons</taxon>
        <taxon>Gunneridae</taxon>
        <taxon>Pentapetalae</taxon>
        <taxon>rosids</taxon>
        <taxon>malvids</taxon>
        <taxon>Brassicales</taxon>
        <taxon>Brassicaceae</taxon>
        <taxon>Thlaspideae</taxon>
        <taxon>Thlaspi</taxon>
    </lineage>
</organism>
<accession>A0AAU9RX45</accession>
<dbReference type="GO" id="GO:0016020">
    <property type="term" value="C:membrane"/>
    <property type="evidence" value="ECO:0007669"/>
    <property type="project" value="UniProtKB-SubCell"/>
</dbReference>
<dbReference type="InterPro" id="IPR006968">
    <property type="entry name" value="RUS_fam"/>
</dbReference>
<dbReference type="InterPro" id="IPR054549">
    <property type="entry name" value="UVB_sens_RUS_dom"/>
</dbReference>
<evidence type="ECO:0000256" key="3">
    <source>
        <dbReference type="ARBA" id="ARBA00022692"/>
    </source>
</evidence>
<evidence type="ECO:0000256" key="6">
    <source>
        <dbReference type="SAM" id="Phobius"/>
    </source>
</evidence>
<feature type="transmembrane region" description="Helical" evidence="6">
    <location>
        <begin position="187"/>
        <end position="207"/>
    </location>
</feature>
<dbReference type="Pfam" id="PF04884">
    <property type="entry name" value="UVB_sens_prot"/>
    <property type="match status" value="1"/>
</dbReference>
<keyword evidence="3 6" id="KW-0812">Transmembrane</keyword>
<dbReference type="PANTHER" id="PTHR12770">
    <property type="entry name" value="RUS1 FAMILY PROTEIN C16ORF58"/>
    <property type="match status" value="1"/>
</dbReference>
<evidence type="ECO:0000313" key="9">
    <source>
        <dbReference type="Proteomes" id="UP000836841"/>
    </source>
</evidence>
<sequence>MSRVSKQCNSRLCSFSKMGLIADPLLTLALLGAIGVGEKSATVIGATFQWFLRDLTGMLGGVMFTFYQKRHCQAIRSPTLQGSSLHNLETFQWQWSNFAFDTQLISYIISGSNLDSNAKMWRLIADLMNDLVVKVFGEGVFVNRGSGGCGCRLVVATVVDDGGKSGGVSMECQCVNCSKMMSCWVDFGGLMVVIMMVVSGVGSGRLLKAGGWSEGQR</sequence>
<comment type="similarity">
    <text evidence="2">Belongs to the RUS1 family.</text>
</comment>
<evidence type="ECO:0000256" key="4">
    <source>
        <dbReference type="ARBA" id="ARBA00022989"/>
    </source>
</evidence>
<evidence type="ECO:0000256" key="1">
    <source>
        <dbReference type="ARBA" id="ARBA00004370"/>
    </source>
</evidence>
<evidence type="ECO:0000256" key="2">
    <source>
        <dbReference type="ARBA" id="ARBA00007558"/>
    </source>
</evidence>
<comment type="subcellular location">
    <subcellularLocation>
        <location evidence="1">Membrane</location>
    </subcellularLocation>
</comment>
<comment type="caution">
    <text evidence="8">The sequence shown here is derived from an EMBL/GenBank/DDBJ whole genome shotgun (WGS) entry which is preliminary data.</text>
</comment>
<dbReference type="EMBL" id="CAJVSB020000284">
    <property type="protein sequence ID" value="CAH2049458.1"/>
    <property type="molecule type" value="Genomic_DNA"/>
</dbReference>
<evidence type="ECO:0000259" key="7">
    <source>
        <dbReference type="Pfam" id="PF04884"/>
    </source>
</evidence>
<evidence type="ECO:0000256" key="5">
    <source>
        <dbReference type="ARBA" id="ARBA00023136"/>
    </source>
</evidence>
<name>A0AAU9RX45_THLAR</name>
<proteinExistence type="inferred from homology"/>
<feature type="domain" description="Protein root UVB sensitive/RUS" evidence="7">
    <location>
        <begin position="21"/>
        <end position="131"/>
    </location>
</feature>